<dbReference type="PROSITE" id="PS51195">
    <property type="entry name" value="Q_MOTIF"/>
    <property type="match status" value="1"/>
</dbReference>
<dbReference type="CDD" id="cd17942">
    <property type="entry name" value="DEADc_DDX18"/>
    <property type="match status" value="1"/>
</dbReference>
<evidence type="ECO:0000256" key="11">
    <source>
        <dbReference type="ARBA" id="ARBA00024357"/>
    </source>
</evidence>
<dbReference type="GO" id="GO:0005524">
    <property type="term" value="F:ATP binding"/>
    <property type="evidence" value="ECO:0007669"/>
    <property type="project" value="UniProtKB-UniRule"/>
</dbReference>
<dbReference type="EC" id="3.6.4.13" evidence="15"/>
<keyword evidence="3" id="KW-0698">rRNA processing</keyword>
<comment type="function">
    <text evidence="15">RNA helicase.</text>
</comment>
<dbReference type="SMART" id="SM00490">
    <property type="entry name" value="HELICc"/>
    <property type="match status" value="1"/>
</dbReference>
<gene>
    <name evidence="20" type="primary">HAS1</name>
    <name evidence="20" type="ORF">BGZ80_005339</name>
</gene>
<evidence type="ECO:0000256" key="9">
    <source>
        <dbReference type="ARBA" id="ARBA00023242"/>
    </source>
</evidence>
<evidence type="ECO:0000256" key="6">
    <source>
        <dbReference type="ARBA" id="ARBA00022806"/>
    </source>
</evidence>
<accession>A0A9P6T257</accession>
<feature type="short sequence motif" description="Q motif" evidence="13">
    <location>
        <begin position="119"/>
        <end position="147"/>
    </location>
</feature>
<evidence type="ECO:0000256" key="2">
    <source>
        <dbReference type="ARBA" id="ARBA00022517"/>
    </source>
</evidence>
<dbReference type="Proteomes" id="UP000703661">
    <property type="component" value="Unassembled WGS sequence"/>
</dbReference>
<dbReference type="InterPro" id="IPR044773">
    <property type="entry name" value="DDX18/Has1_DEADc"/>
</dbReference>
<dbReference type="SUPFAM" id="SSF52540">
    <property type="entry name" value="P-loop containing nucleoside triphosphate hydrolases"/>
    <property type="match status" value="2"/>
</dbReference>
<keyword evidence="2" id="KW-0690">Ribosome biogenesis</keyword>
<dbReference type="PROSITE" id="PS51192">
    <property type="entry name" value="HELICASE_ATP_BIND_1"/>
    <property type="match status" value="1"/>
</dbReference>
<comment type="similarity">
    <text evidence="11">Belongs to the DEAD box helicase family. DDX18/HAS1 subfamily.</text>
</comment>
<comment type="function">
    <text evidence="10">ATP-dependent RNA helicase involved in 40S ribosomal subunit biogenesis. Required for the processing and cleavage of 35S pre-rRNA at sites A0, A1, and A2, leading to mature 18S rRNA.</text>
</comment>
<evidence type="ECO:0000259" key="17">
    <source>
        <dbReference type="PROSITE" id="PS51192"/>
    </source>
</evidence>
<evidence type="ECO:0000256" key="10">
    <source>
        <dbReference type="ARBA" id="ARBA00024310"/>
    </source>
</evidence>
<evidence type="ECO:0000256" key="15">
    <source>
        <dbReference type="RuleBase" id="RU365068"/>
    </source>
</evidence>
<feature type="domain" description="Helicase C-terminal" evidence="18">
    <location>
        <begin position="340"/>
        <end position="509"/>
    </location>
</feature>
<dbReference type="SMART" id="SM00487">
    <property type="entry name" value="DEXDc"/>
    <property type="match status" value="1"/>
</dbReference>
<dbReference type="GO" id="GO:0003723">
    <property type="term" value="F:RNA binding"/>
    <property type="evidence" value="ECO:0007669"/>
    <property type="project" value="UniProtKB-UniRule"/>
</dbReference>
<feature type="region of interest" description="Disordered" evidence="16">
    <location>
        <begin position="1"/>
        <end position="101"/>
    </location>
</feature>
<dbReference type="EMBL" id="JAAAID010000264">
    <property type="protein sequence ID" value="KAG0019725.1"/>
    <property type="molecule type" value="Genomic_DNA"/>
</dbReference>
<evidence type="ECO:0000256" key="7">
    <source>
        <dbReference type="ARBA" id="ARBA00022840"/>
    </source>
</evidence>
<evidence type="ECO:0000259" key="19">
    <source>
        <dbReference type="PROSITE" id="PS51195"/>
    </source>
</evidence>
<dbReference type="FunFam" id="3.40.50.300:FF:000379">
    <property type="entry name" value="RNA helicase"/>
    <property type="match status" value="1"/>
</dbReference>
<dbReference type="GO" id="GO:0005730">
    <property type="term" value="C:nucleolus"/>
    <property type="evidence" value="ECO:0007669"/>
    <property type="project" value="UniProtKB-SubCell"/>
</dbReference>
<comment type="caution">
    <text evidence="20">The sequence shown here is derived from an EMBL/GenBank/DDBJ whole genome shotgun (WGS) entry which is preliminary data.</text>
</comment>
<dbReference type="FunFam" id="3.40.50.300:FF:000460">
    <property type="entry name" value="RNA helicase"/>
    <property type="match status" value="1"/>
</dbReference>
<keyword evidence="21" id="KW-1185">Reference proteome</keyword>
<feature type="region of interest" description="Disordered" evidence="16">
    <location>
        <begin position="580"/>
        <end position="605"/>
    </location>
</feature>
<evidence type="ECO:0000256" key="16">
    <source>
        <dbReference type="SAM" id="MobiDB-lite"/>
    </source>
</evidence>
<dbReference type="InterPro" id="IPR014014">
    <property type="entry name" value="RNA_helicase_DEAD_Q_motif"/>
</dbReference>
<dbReference type="GO" id="GO:0006364">
    <property type="term" value="P:rRNA processing"/>
    <property type="evidence" value="ECO:0007669"/>
    <property type="project" value="UniProtKB-KW"/>
</dbReference>
<reference evidence="20" key="1">
    <citation type="journal article" date="2020" name="Fungal Divers.">
        <title>Resolving the Mortierellaceae phylogeny through synthesis of multi-gene phylogenetics and phylogenomics.</title>
        <authorList>
            <person name="Vandepol N."/>
            <person name="Liber J."/>
            <person name="Desiro A."/>
            <person name="Na H."/>
            <person name="Kennedy M."/>
            <person name="Barry K."/>
            <person name="Grigoriev I.V."/>
            <person name="Miller A.N."/>
            <person name="O'Donnell K."/>
            <person name="Stajich J.E."/>
            <person name="Bonito G."/>
        </authorList>
    </citation>
    <scope>NUCLEOTIDE SEQUENCE</scope>
    <source>
        <strain evidence="20">NRRL 2769</strain>
    </source>
</reference>
<evidence type="ECO:0000313" key="21">
    <source>
        <dbReference type="Proteomes" id="UP000703661"/>
    </source>
</evidence>
<dbReference type="AlphaFoldDB" id="A0A9P6T257"/>
<feature type="domain" description="Helicase ATP-binding" evidence="17">
    <location>
        <begin position="150"/>
        <end position="326"/>
    </location>
</feature>
<evidence type="ECO:0000256" key="5">
    <source>
        <dbReference type="ARBA" id="ARBA00022801"/>
    </source>
</evidence>
<comment type="domain">
    <text evidence="15">The Q motif is unique to and characteristic of the DEAD box family of RNA helicases and controls ATP binding and hydrolysis.</text>
</comment>
<evidence type="ECO:0000256" key="1">
    <source>
        <dbReference type="ARBA" id="ARBA00004604"/>
    </source>
</evidence>
<keyword evidence="4 14" id="KW-0547">Nucleotide-binding</keyword>
<dbReference type="PANTHER" id="PTHR24031">
    <property type="entry name" value="RNA HELICASE"/>
    <property type="match status" value="1"/>
</dbReference>
<protein>
    <recommendedName>
        <fullName evidence="15">ATP-dependent RNA helicase</fullName>
        <ecNumber evidence="15">3.6.4.13</ecNumber>
    </recommendedName>
</protein>
<dbReference type="InterPro" id="IPR011545">
    <property type="entry name" value="DEAD/DEAH_box_helicase_dom"/>
</dbReference>
<dbReference type="OrthoDB" id="10259640at2759"/>
<keyword evidence="8 15" id="KW-0694">RNA-binding</keyword>
<feature type="compositionally biased region" description="Basic and acidic residues" evidence="16">
    <location>
        <begin position="24"/>
        <end position="46"/>
    </location>
</feature>
<dbReference type="GO" id="GO:0016787">
    <property type="term" value="F:hydrolase activity"/>
    <property type="evidence" value="ECO:0007669"/>
    <property type="project" value="UniProtKB-KW"/>
</dbReference>
<proteinExistence type="inferred from homology"/>
<evidence type="ECO:0000256" key="13">
    <source>
        <dbReference type="PROSITE-ProRule" id="PRU00552"/>
    </source>
</evidence>
<dbReference type="InterPro" id="IPR014001">
    <property type="entry name" value="Helicase_ATP-bd"/>
</dbReference>
<dbReference type="SMART" id="SM01178">
    <property type="entry name" value="DUF4217"/>
    <property type="match status" value="1"/>
</dbReference>
<feature type="compositionally biased region" description="Acidic residues" evidence="16">
    <location>
        <begin position="47"/>
        <end position="90"/>
    </location>
</feature>
<evidence type="ECO:0000256" key="14">
    <source>
        <dbReference type="RuleBase" id="RU000492"/>
    </source>
</evidence>
<dbReference type="Pfam" id="PF13959">
    <property type="entry name" value="CTE_SPB4"/>
    <property type="match status" value="1"/>
</dbReference>
<evidence type="ECO:0000256" key="12">
    <source>
        <dbReference type="ARBA" id="ARBA00047984"/>
    </source>
</evidence>
<feature type="domain" description="DEAD-box RNA helicase Q" evidence="19">
    <location>
        <begin position="119"/>
        <end position="147"/>
    </location>
</feature>
<dbReference type="InterPro" id="IPR027417">
    <property type="entry name" value="P-loop_NTPase"/>
</dbReference>
<dbReference type="InterPro" id="IPR025313">
    <property type="entry name" value="SPB4-like_CTE"/>
</dbReference>
<evidence type="ECO:0000256" key="4">
    <source>
        <dbReference type="ARBA" id="ARBA00022741"/>
    </source>
</evidence>
<dbReference type="Pfam" id="PF00270">
    <property type="entry name" value="DEAD"/>
    <property type="match status" value="1"/>
</dbReference>
<dbReference type="InterPro" id="IPR001650">
    <property type="entry name" value="Helicase_C-like"/>
</dbReference>
<dbReference type="CDD" id="cd18787">
    <property type="entry name" value="SF2_C_DEAD"/>
    <property type="match status" value="1"/>
</dbReference>
<evidence type="ECO:0000256" key="8">
    <source>
        <dbReference type="ARBA" id="ARBA00022884"/>
    </source>
</evidence>
<dbReference type="Pfam" id="PF00271">
    <property type="entry name" value="Helicase_C"/>
    <property type="match status" value="1"/>
</dbReference>
<dbReference type="InterPro" id="IPR000629">
    <property type="entry name" value="RNA-helicase_DEAD-box_CS"/>
</dbReference>
<name>A0A9P6T257_9FUNG</name>
<keyword evidence="5 14" id="KW-0378">Hydrolase</keyword>
<dbReference type="GO" id="GO:0003724">
    <property type="term" value="F:RNA helicase activity"/>
    <property type="evidence" value="ECO:0007669"/>
    <property type="project" value="UniProtKB-EC"/>
</dbReference>
<comment type="subcellular location">
    <subcellularLocation>
        <location evidence="1">Nucleus</location>
        <location evidence="1">Nucleolus</location>
    </subcellularLocation>
</comment>
<sequence>MAKNSAKAAGSVKPAATPVVNGDSNKRKREEKLLEKTNKKEKIVKEESEDEDEDEEEVDEEEEEEDNEEEEGDDEDEEEDEDEESDEKAEESEKKDDLPSIDFSANDAVVASNGKKINYEFSSLDLCEPSKKAIVDIGFSKMTEVQARTIPPLLAGRDVLGAAKTGSGKTIAFLVPAVELLYKLKFKPRNGTGVVIISPTRELALQIFGVAKDLLKYHNQTFGIVIGGANRKAEADKLTKGVNLLVATPGRLLDHLQNTKGFVYKNLKALVIDEADRILECGFEDEMKQIIKILPKENRQSMLFSATQTTKVTDLARISLKAGPLYINVDEKKETATADGLEQGYVICESDKRFLLLFTFLKKNLKKKVIVFFSSCNSVKYHAELLNYIDIPVLDLHGRQKQQKRTTTFFEFINAETGILLCTDVAARGLDIPAVDWIIQFDPPDDPRDYIHRVGRTARAGTSGKSLLFLLPSEVGFLRFLKHAKVPLNEYQFPTSKISNVQSQLEKLVEKNYYLNKSARDGYRSYLQSYASYAQKGIFDVNKLDLVKVAKAFGFSVPPKVNISVGSVKGQTANKKAYVVGEKKTHNHPNSGRRPNGDGGRQFAR</sequence>
<evidence type="ECO:0000256" key="3">
    <source>
        <dbReference type="ARBA" id="ARBA00022552"/>
    </source>
</evidence>
<dbReference type="PROSITE" id="PS51194">
    <property type="entry name" value="HELICASE_CTER"/>
    <property type="match status" value="1"/>
</dbReference>
<keyword evidence="6 14" id="KW-0347">Helicase</keyword>
<evidence type="ECO:0000259" key="18">
    <source>
        <dbReference type="PROSITE" id="PS51194"/>
    </source>
</evidence>
<evidence type="ECO:0000313" key="20">
    <source>
        <dbReference type="EMBL" id="KAG0019725.1"/>
    </source>
</evidence>
<dbReference type="PROSITE" id="PS00039">
    <property type="entry name" value="DEAD_ATP_HELICASE"/>
    <property type="match status" value="1"/>
</dbReference>
<keyword evidence="9" id="KW-0539">Nucleus</keyword>
<comment type="catalytic activity">
    <reaction evidence="12 15">
        <text>ATP + H2O = ADP + phosphate + H(+)</text>
        <dbReference type="Rhea" id="RHEA:13065"/>
        <dbReference type="ChEBI" id="CHEBI:15377"/>
        <dbReference type="ChEBI" id="CHEBI:15378"/>
        <dbReference type="ChEBI" id="CHEBI:30616"/>
        <dbReference type="ChEBI" id="CHEBI:43474"/>
        <dbReference type="ChEBI" id="CHEBI:456216"/>
        <dbReference type="EC" id="3.6.4.13"/>
    </reaction>
</comment>
<organism evidence="20 21">
    <name type="scientific">Entomortierella chlamydospora</name>
    <dbReference type="NCBI Taxonomy" id="101097"/>
    <lineage>
        <taxon>Eukaryota</taxon>
        <taxon>Fungi</taxon>
        <taxon>Fungi incertae sedis</taxon>
        <taxon>Mucoromycota</taxon>
        <taxon>Mortierellomycotina</taxon>
        <taxon>Mortierellomycetes</taxon>
        <taxon>Mortierellales</taxon>
        <taxon>Mortierellaceae</taxon>
        <taxon>Entomortierella</taxon>
    </lineage>
</organism>
<dbReference type="Gene3D" id="3.40.50.300">
    <property type="entry name" value="P-loop containing nucleotide triphosphate hydrolases"/>
    <property type="match status" value="2"/>
</dbReference>
<keyword evidence="7 14" id="KW-0067">ATP-binding</keyword>